<dbReference type="SUPFAM" id="SSF52343">
    <property type="entry name" value="Ferredoxin reductase-like, C-terminal NADP-linked domain"/>
    <property type="match status" value="1"/>
</dbReference>
<keyword evidence="3 14" id="KW-0349">Heme</keyword>
<dbReference type="Gene3D" id="2.40.30.10">
    <property type="entry name" value="Translation factors"/>
    <property type="match status" value="1"/>
</dbReference>
<dbReference type="SUPFAM" id="SSF48264">
    <property type="entry name" value="Cytochrome P450"/>
    <property type="match status" value="1"/>
</dbReference>
<dbReference type="Gene3D" id="1.20.990.10">
    <property type="entry name" value="NADPH-cytochrome p450 Reductase, Chain A, domain 3"/>
    <property type="match status" value="1"/>
</dbReference>
<dbReference type="GO" id="GO:0004783">
    <property type="term" value="F:sulfite reductase (NADPH) activity"/>
    <property type="evidence" value="ECO:0007669"/>
    <property type="project" value="UniProtKB-EC"/>
</dbReference>
<dbReference type="Gene3D" id="3.40.50.80">
    <property type="entry name" value="Nucleotide-binding domain of ferredoxin-NADP reductase (FNR) module"/>
    <property type="match status" value="1"/>
</dbReference>
<dbReference type="AlphaFoldDB" id="A0A4P6JTA2"/>
<dbReference type="InterPro" id="IPR001128">
    <property type="entry name" value="Cyt_P450"/>
</dbReference>
<keyword evidence="7 14" id="KW-0274">FAD</keyword>
<dbReference type="RefSeq" id="WP_129889598.1">
    <property type="nucleotide sequence ID" value="NZ_CP035758.1"/>
</dbReference>
<dbReference type="InterPro" id="IPR023206">
    <property type="entry name" value="Bifunctional_P450_P450_red"/>
</dbReference>
<keyword evidence="14" id="KW-0249">Electron transport</keyword>
<dbReference type="InterPro" id="IPR003097">
    <property type="entry name" value="CysJ-like_FAD-binding"/>
</dbReference>
<dbReference type="EC" id="1.14.14.1" evidence="14"/>
<evidence type="ECO:0000313" key="18">
    <source>
        <dbReference type="EMBL" id="QBD78545.1"/>
    </source>
</evidence>
<evidence type="ECO:0000256" key="3">
    <source>
        <dbReference type="ARBA" id="ARBA00022617"/>
    </source>
</evidence>
<keyword evidence="9 14" id="KW-0560">Oxidoreductase</keyword>
<feature type="domain" description="Flavodoxin-like" evidence="16">
    <location>
        <begin position="511"/>
        <end position="652"/>
    </location>
</feature>
<evidence type="ECO:0000256" key="8">
    <source>
        <dbReference type="ARBA" id="ARBA00022857"/>
    </source>
</evidence>
<dbReference type="InterPro" id="IPR039261">
    <property type="entry name" value="FNR_nucleotide-bd"/>
</dbReference>
<dbReference type="SUPFAM" id="SSF52218">
    <property type="entry name" value="Flavoproteins"/>
    <property type="match status" value="1"/>
</dbReference>
<dbReference type="KEGG" id="kbs:EPA93_22135"/>
<dbReference type="EMBL" id="CP035758">
    <property type="protein sequence ID" value="QBD78545.1"/>
    <property type="molecule type" value="Genomic_DNA"/>
</dbReference>
<dbReference type="SMR" id="A0A4P6JTA2"/>
<dbReference type="FunFam" id="3.40.50.80:FF:000001">
    <property type="entry name" value="NADPH--cytochrome P450 reductase 1"/>
    <property type="match status" value="1"/>
</dbReference>
<dbReference type="GO" id="GO:0005506">
    <property type="term" value="F:iron ion binding"/>
    <property type="evidence" value="ECO:0007669"/>
    <property type="project" value="UniProtKB-UniRule"/>
</dbReference>
<comment type="catalytic activity">
    <reaction evidence="12 14">
        <text>2 oxidized [cytochrome P450] + NADPH = 2 reduced [cytochrome P450] + NADP(+) + H(+)</text>
        <dbReference type="Rhea" id="RHEA:24040"/>
        <dbReference type="Rhea" id="RHEA-COMP:14627"/>
        <dbReference type="Rhea" id="RHEA-COMP:14628"/>
        <dbReference type="ChEBI" id="CHEBI:15378"/>
        <dbReference type="ChEBI" id="CHEBI:55376"/>
        <dbReference type="ChEBI" id="CHEBI:57783"/>
        <dbReference type="ChEBI" id="CHEBI:58349"/>
        <dbReference type="ChEBI" id="CHEBI:60344"/>
        <dbReference type="EC" id="1.6.2.4"/>
    </reaction>
</comment>
<dbReference type="GO" id="GO:0050660">
    <property type="term" value="F:flavin adenine dinucleotide binding"/>
    <property type="evidence" value="ECO:0007669"/>
    <property type="project" value="TreeGrafter"/>
</dbReference>
<comment type="cofactor">
    <cofactor evidence="14">
        <name>FAD</name>
        <dbReference type="ChEBI" id="CHEBI:57692"/>
    </cofactor>
    <cofactor evidence="14">
        <name>FMN</name>
        <dbReference type="ChEBI" id="CHEBI:58210"/>
    </cofactor>
</comment>
<dbReference type="CDD" id="cd11068">
    <property type="entry name" value="CYP120A1"/>
    <property type="match status" value="1"/>
</dbReference>
<dbReference type="PANTHER" id="PTHR19384">
    <property type="entry name" value="NITRIC OXIDE SYNTHASE-RELATED"/>
    <property type="match status" value="1"/>
</dbReference>
<dbReference type="OrthoDB" id="140159at2"/>
<dbReference type="Gene3D" id="1.10.630.10">
    <property type="entry name" value="Cytochrome P450"/>
    <property type="match status" value="1"/>
</dbReference>
<keyword evidence="11 14" id="KW-0503">Monooxygenase</keyword>
<evidence type="ECO:0000256" key="12">
    <source>
        <dbReference type="ARBA" id="ARBA00049342"/>
    </source>
</evidence>
<evidence type="ECO:0000313" key="19">
    <source>
        <dbReference type="Proteomes" id="UP000290365"/>
    </source>
</evidence>
<dbReference type="CDD" id="cd06206">
    <property type="entry name" value="bifunctional_CYPOR"/>
    <property type="match status" value="1"/>
</dbReference>
<dbReference type="InterPro" id="IPR001094">
    <property type="entry name" value="Flavdoxin-like"/>
</dbReference>
<evidence type="ECO:0000256" key="1">
    <source>
        <dbReference type="ARBA" id="ARBA00010018"/>
    </source>
</evidence>
<dbReference type="GO" id="GO:0010181">
    <property type="term" value="F:FMN binding"/>
    <property type="evidence" value="ECO:0007669"/>
    <property type="project" value="UniProtKB-UniRule"/>
</dbReference>
<organism evidence="18 19">
    <name type="scientific">Ktedonosporobacter rubrisoli</name>
    <dbReference type="NCBI Taxonomy" id="2509675"/>
    <lineage>
        <taxon>Bacteria</taxon>
        <taxon>Bacillati</taxon>
        <taxon>Chloroflexota</taxon>
        <taxon>Ktedonobacteria</taxon>
        <taxon>Ktedonobacterales</taxon>
        <taxon>Ktedonosporobacteraceae</taxon>
        <taxon>Ktedonosporobacter</taxon>
    </lineage>
</organism>
<dbReference type="GO" id="GO:0005829">
    <property type="term" value="C:cytosol"/>
    <property type="evidence" value="ECO:0007669"/>
    <property type="project" value="TreeGrafter"/>
</dbReference>
<comment type="catalytic activity">
    <reaction evidence="14">
        <text>an organic molecule + reduced [NADPH--hemoprotein reductase] + O2 = an alcohol + oxidized [NADPH--hemoprotein reductase] + H2O + H(+)</text>
        <dbReference type="Rhea" id="RHEA:17149"/>
        <dbReference type="Rhea" id="RHEA-COMP:11964"/>
        <dbReference type="Rhea" id="RHEA-COMP:11965"/>
        <dbReference type="ChEBI" id="CHEBI:15377"/>
        <dbReference type="ChEBI" id="CHEBI:15378"/>
        <dbReference type="ChEBI" id="CHEBI:15379"/>
        <dbReference type="ChEBI" id="CHEBI:30879"/>
        <dbReference type="ChEBI" id="CHEBI:57618"/>
        <dbReference type="ChEBI" id="CHEBI:58210"/>
        <dbReference type="ChEBI" id="CHEBI:142491"/>
        <dbReference type="EC" id="1.14.14.1"/>
    </reaction>
</comment>
<sequence length="1091" mass="121902">MDARTKSVSQNNSYTCAEIPQPAPKPLVGNLFELEGGQHVQSMISLAREYGPIFQLEFPGRQLVVVSGFDLVNELCDESRFDKKVWAPLQKVRSFAGNGLFTADTVDPDWHKAHNILLPNFSLKAMQGYLPMMVDIAEQLMAKWERMNADDEIDVPGDMTRLTLDTIGLCGFDYRFNSFYREDMHPFVRSIVRALGESMDSLGRLPLQDKLMVHKHKQLQADIDFMNNTVDRVIRERKAAGDIASGPKDLLSYMLTGVDKGSGTGLDDVNIRYQIITFLIAGHETTSGLLSFALYFLLHHPEALARAYEEVDRVLGADTRQMPTFAQVNRLKYVSQILKETLRLWPTAPMFSVYPYADTTLGGKYQVTNEKDWAVLLPMLHRDKSVWGEDAEEFNPDRFSVEAEQARPANAYKPFGNGQRACIGRQFAMQEATLVLGMILQRFQLIDHTNYQLKVKETLTLKPDNFKLRVRSRTDAERHSTAIGQVKPVEVITTTAAAPITAVANQHHTPLLVLYGSNLGTAEDLAHHIAEDAKLKGFAATVAPLDDYTAKLPTEGALIVVTASYNGTPPDNAVKFCSWLKDAALAQDALKGVRYTVFGAGNREWASTFQAIPRLIDSKLEQHGAQRIYQRGEGDASDDFDGQFQSWYQPLWNQLAEVLDLDLGEDLAAQHPLYEVEVIAGEQPSNPFVASFGAQAMKVLTNRELHTKDGPMPSERSTRHIELEMPAGVTYRAGDHLGVVASNSQALAQRVASRFNFDSQTRIRLHQSDDRKTHLPIDEPVLVFDLLTNYVELQDVANRSQLKVLAEYTQCPPEKQKLLALAGNDEASAALYREEVLNKRKALIDLLEEFPACELPFKAFLGLLAPIRPRYYSISSSPLEQPGRCSITVGVVRGPARSGHGEFCGLCSNYLAQLPEGASIYGFIRDTKSAFRLPDESTTPLIMVGPGTGLAPYRGFLQERASQKRQGQQVGSSLLFFGCRHPQQDFIYEQELKSYEEQGLITLATAFSRLDKDRKVYVQDKIKAHGDEVWQLLQDGASIYVCGDASQMAPDVRRAFAAIYQEKTGKDAQTAEQWLNKLVSTNRYLVDVWGN</sequence>
<evidence type="ECO:0000256" key="14">
    <source>
        <dbReference type="PIRNR" id="PIRNR000209"/>
    </source>
</evidence>
<feature type="domain" description="FAD-binding FR-type" evidence="17">
    <location>
        <begin position="692"/>
        <end position="934"/>
    </location>
</feature>
<dbReference type="Pfam" id="PF00175">
    <property type="entry name" value="NAD_binding_1"/>
    <property type="match status" value="1"/>
</dbReference>
<dbReference type="PRINTS" id="PR00369">
    <property type="entry name" value="FLAVODOXIN"/>
</dbReference>
<comment type="catalytic activity">
    <reaction evidence="13">
        <text>hydrogen sulfide + 3 NADP(+) + 3 H2O = sulfite + 3 NADPH + 4 H(+)</text>
        <dbReference type="Rhea" id="RHEA:13801"/>
        <dbReference type="ChEBI" id="CHEBI:15377"/>
        <dbReference type="ChEBI" id="CHEBI:15378"/>
        <dbReference type="ChEBI" id="CHEBI:17359"/>
        <dbReference type="ChEBI" id="CHEBI:29919"/>
        <dbReference type="ChEBI" id="CHEBI:57783"/>
        <dbReference type="ChEBI" id="CHEBI:58349"/>
        <dbReference type="EC" id="1.8.1.2"/>
    </reaction>
</comment>
<dbReference type="PROSITE" id="PS51384">
    <property type="entry name" value="FAD_FR"/>
    <property type="match status" value="1"/>
</dbReference>
<evidence type="ECO:0000256" key="7">
    <source>
        <dbReference type="ARBA" id="ARBA00022827"/>
    </source>
</evidence>
<dbReference type="InterPro" id="IPR036396">
    <property type="entry name" value="Cyt_P450_sf"/>
</dbReference>
<comment type="similarity">
    <text evidence="1 14">In the N-terminal section; belongs to the cytochrome P450 family.</text>
</comment>
<keyword evidence="10 14" id="KW-0408">Iron</keyword>
<dbReference type="Pfam" id="PF00258">
    <property type="entry name" value="Flavodoxin_1"/>
    <property type="match status" value="1"/>
</dbReference>
<dbReference type="InterPro" id="IPR008254">
    <property type="entry name" value="Flavodoxin/NO_synth"/>
</dbReference>
<dbReference type="Proteomes" id="UP000290365">
    <property type="component" value="Chromosome"/>
</dbReference>
<evidence type="ECO:0000256" key="11">
    <source>
        <dbReference type="ARBA" id="ARBA00023033"/>
    </source>
</evidence>
<proteinExistence type="inferred from homology"/>
<protein>
    <recommendedName>
        <fullName evidence="14">Bifunctional cytochrome P450/NADPH--P450 reductase</fullName>
    </recommendedName>
    <domain>
        <recommendedName>
            <fullName evidence="14">Cytochrome P450</fullName>
            <ecNumber evidence="14">1.14.14.1</ecNumber>
        </recommendedName>
    </domain>
    <domain>
        <recommendedName>
            <fullName evidence="14">NADPH--cytochrome P450 reductase</fullName>
            <ecNumber evidence="14">1.6.2.4</ecNumber>
        </recommendedName>
    </domain>
</protein>
<keyword evidence="6 14" id="KW-0479">Metal-binding</keyword>
<dbReference type="Pfam" id="PF00067">
    <property type="entry name" value="p450"/>
    <property type="match status" value="1"/>
</dbReference>
<accession>A0A4P6JTA2</accession>
<dbReference type="PANTHER" id="PTHR19384:SF17">
    <property type="entry name" value="NADPH--CYTOCHROME P450 REDUCTASE"/>
    <property type="match status" value="1"/>
</dbReference>
<keyword evidence="8 14" id="KW-0521">NADP</keyword>
<keyword evidence="19" id="KW-1185">Reference proteome</keyword>
<feature type="binding site" description="axial binding residue" evidence="15">
    <location>
        <position position="422"/>
    </location>
    <ligand>
        <name>heme</name>
        <dbReference type="ChEBI" id="CHEBI:30413"/>
    </ligand>
    <ligandPart>
        <name>Fe</name>
        <dbReference type="ChEBI" id="CHEBI:18248"/>
    </ligandPart>
</feature>
<keyword evidence="4 14" id="KW-0285">Flavoprotein</keyword>
<dbReference type="InterPro" id="IPR001433">
    <property type="entry name" value="OxRdtase_FAD/NAD-bd"/>
</dbReference>
<evidence type="ECO:0000256" key="9">
    <source>
        <dbReference type="ARBA" id="ARBA00023002"/>
    </source>
</evidence>
<evidence type="ECO:0000256" key="2">
    <source>
        <dbReference type="ARBA" id="ARBA00022448"/>
    </source>
</evidence>
<dbReference type="Gene3D" id="3.40.50.360">
    <property type="match status" value="1"/>
</dbReference>
<evidence type="ECO:0000256" key="4">
    <source>
        <dbReference type="ARBA" id="ARBA00022630"/>
    </source>
</evidence>
<evidence type="ECO:0000256" key="6">
    <source>
        <dbReference type="ARBA" id="ARBA00022723"/>
    </source>
</evidence>
<dbReference type="InterPro" id="IPR017927">
    <property type="entry name" value="FAD-bd_FR_type"/>
</dbReference>
<dbReference type="InterPro" id="IPR029039">
    <property type="entry name" value="Flavoprotein-like_sf"/>
</dbReference>
<keyword evidence="2 14" id="KW-0813">Transport</keyword>
<dbReference type="PRINTS" id="PR00371">
    <property type="entry name" value="FPNCR"/>
</dbReference>
<evidence type="ECO:0000259" key="17">
    <source>
        <dbReference type="PROSITE" id="PS51384"/>
    </source>
</evidence>
<dbReference type="InterPro" id="IPR017972">
    <property type="entry name" value="Cyt_P450_CS"/>
</dbReference>
<dbReference type="GO" id="GO:0070330">
    <property type="term" value="F:aromatase activity"/>
    <property type="evidence" value="ECO:0007669"/>
    <property type="project" value="UniProtKB-UniRule"/>
</dbReference>
<name>A0A4P6JTA2_KTERU</name>
<evidence type="ECO:0000256" key="10">
    <source>
        <dbReference type="ARBA" id="ARBA00023004"/>
    </source>
</evidence>
<dbReference type="GO" id="GO:0003958">
    <property type="term" value="F:NADPH-hemoprotein reductase activity"/>
    <property type="evidence" value="ECO:0007669"/>
    <property type="project" value="UniProtKB-UniRule"/>
</dbReference>
<evidence type="ECO:0000256" key="5">
    <source>
        <dbReference type="ARBA" id="ARBA00022643"/>
    </source>
</evidence>
<comment type="cofactor">
    <cofactor evidence="14 15">
        <name>heme</name>
        <dbReference type="ChEBI" id="CHEBI:30413"/>
    </cofactor>
</comment>
<dbReference type="InterPro" id="IPR001709">
    <property type="entry name" value="Flavoprot_Pyr_Nucl_cyt_Rdtase"/>
</dbReference>
<dbReference type="GO" id="GO:0020037">
    <property type="term" value="F:heme binding"/>
    <property type="evidence" value="ECO:0007669"/>
    <property type="project" value="UniProtKB-UniRule"/>
</dbReference>
<dbReference type="PIRSF" id="PIRSF000209">
    <property type="entry name" value="Bifunctional_P450_P450R"/>
    <property type="match status" value="1"/>
</dbReference>
<evidence type="ECO:0000259" key="16">
    <source>
        <dbReference type="PROSITE" id="PS50902"/>
    </source>
</evidence>
<dbReference type="PROSITE" id="PS00086">
    <property type="entry name" value="CYTOCHROME_P450"/>
    <property type="match status" value="1"/>
</dbReference>
<reference evidence="18 19" key="1">
    <citation type="submission" date="2019-01" db="EMBL/GenBank/DDBJ databases">
        <title>Ktedonosporobacter rubrisoli SCAWS-G2.</title>
        <authorList>
            <person name="Huang Y."/>
            <person name="Yan B."/>
        </authorList>
    </citation>
    <scope>NUCLEOTIDE SEQUENCE [LARGE SCALE GENOMIC DNA]</scope>
    <source>
        <strain evidence="18 19">SCAWS-G2</strain>
    </source>
</reference>
<dbReference type="Pfam" id="PF00667">
    <property type="entry name" value="FAD_binding_1"/>
    <property type="match status" value="1"/>
</dbReference>
<keyword evidence="5 14" id="KW-0288">FMN</keyword>
<dbReference type="SUPFAM" id="SSF63380">
    <property type="entry name" value="Riboflavin synthase domain-like"/>
    <property type="match status" value="1"/>
</dbReference>
<evidence type="ECO:0000256" key="15">
    <source>
        <dbReference type="PIRSR" id="PIRSR000209-1"/>
    </source>
</evidence>
<gene>
    <name evidence="18" type="ORF">EPA93_22135</name>
</gene>
<dbReference type="InterPro" id="IPR017938">
    <property type="entry name" value="Riboflavin_synthase-like_b-brl"/>
</dbReference>
<dbReference type="EC" id="1.6.2.4" evidence="14"/>
<dbReference type="InterPro" id="IPR023173">
    <property type="entry name" value="NADPH_Cyt_P450_Rdtase_alpha"/>
</dbReference>
<dbReference type="PROSITE" id="PS50902">
    <property type="entry name" value="FLAVODOXIN_LIKE"/>
    <property type="match status" value="1"/>
</dbReference>
<dbReference type="FunFam" id="1.10.630.10:FF:000040">
    <property type="entry name" value="Bifunctional cytochrome P450/NADPH--P450 reductase"/>
    <property type="match status" value="1"/>
</dbReference>
<evidence type="ECO:0000256" key="13">
    <source>
        <dbReference type="ARBA" id="ARBA00052219"/>
    </source>
</evidence>